<reference evidence="1 2" key="1">
    <citation type="submission" date="2020-04" db="EMBL/GenBank/DDBJ databases">
        <title>Genome sequencing of novel species.</title>
        <authorList>
            <person name="Heo J."/>
            <person name="Kim S.-J."/>
            <person name="Kim J.-S."/>
            <person name="Hong S.-B."/>
            <person name="Kwon S.-W."/>
        </authorList>
    </citation>
    <scope>NUCLEOTIDE SEQUENCE [LARGE SCALE GENOMIC DNA]</scope>
    <source>
        <strain evidence="1 2">MFER-1</strain>
    </source>
</reference>
<gene>
    <name evidence="1" type="ORF">HH215_19410</name>
</gene>
<sequence>MGLAGRPFYNYFLYNSKPLPYNRLPYSNCSERTIEIPLALHLLRQSGAGSGESFLEVGNVLANYQELLAPYPVLSNRIIIDKYEDSAAVLNLDFMEYDTKHSLILCLSTAAHYMKHGKGENSSVDRETPLKAIRHIYNLLKPNGVAWITLPYGQLMDCDWLIQFSDEYLRLLSDAYGVPPDAIDVEYFRRQDMALQMNTPLQSWIQCDKEDLTDALYDSPFPFSNGIAVVRLRKIGNDVTADPKQHEPLYFRPAPIISSLYFAPFIRPAGFDKDGFLAAGHPGYVFYGHHLTLSSRSYLLHTSIEIEGSGEFTLELTSGKGLNLLWNQTVSGKTELHSRIELDQDALDAEIRLYKHNTSECRIRVPFLRLTVA</sequence>
<dbReference type="KEGG" id="cheb:HH215_19410"/>
<keyword evidence="2" id="KW-1185">Reference proteome</keyword>
<dbReference type="SUPFAM" id="SSF53335">
    <property type="entry name" value="S-adenosyl-L-methionine-dependent methyltransferases"/>
    <property type="match status" value="1"/>
</dbReference>
<organism evidence="1 2">
    <name type="scientific">Cohnella herbarum</name>
    <dbReference type="NCBI Taxonomy" id="2728023"/>
    <lineage>
        <taxon>Bacteria</taxon>
        <taxon>Bacillati</taxon>
        <taxon>Bacillota</taxon>
        <taxon>Bacilli</taxon>
        <taxon>Bacillales</taxon>
        <taxon>Paenibacillaceae</taxon>
        <taxon>Cohnella</taxon>
    </lineage>
</organism>
<dbReference type="EMBL" id="CP051680">
    <property type="protein sequence ID" value="QJD85125.1"/>
    <property type="molecule type" value="Genomic_DNA"/>
</dbReference>
<dbReference type="Gene3D" id="3.40.50.150">
    <property type="entry name" value="Vaccinia Virus protein VP39"/>
    <property type="match status" value="1"/>
</dbReference>
<dbReference type="Proteomes" id="UP000502248">
    <property type="component" value="Chromosome"/>
</dbReference>
<dbReference type="AlphaFoldDB" id="A0A7Z2VLR1"/>
<name>A0A7Z2VLR1_9BACL</name>
<proteinExistence type="predicted"/>
<dbReference type="InterPro" id="IPR029063">
    <property type="entry name" value="SAM-dependent_MTases_sf"/>
</dbReference>
<evidence type="ECO:0000313" key="1">
    <source>
        <dbReference type="EMBL" id="QJD85125.1"/>
    </source>
</evidence>
<dbReference type="RefSeq" id="WP_169281392.1">
    <property type="nucleotide sequence ID" value="NZ_CP051680.1"/>
</dbReference>
<evidence type="ECO:0000313" key="2">
    <source>
        <dbReference type="Proteomes" id="UP000502248"/>
    </source>
</evidence>
<accession>A0A7Z2VLR1</accession>
<protein>
    <submittedName>
        <fullName evidence="1">Uncharacterized protein</fullName>
    </submittedName>
</protein>